<organism evidence="2 3">
    <name type="scientific">Ambrosiozyma monospora</name>
    <name type="common">Yeast</name>
    <name type="synonym">Endomycopsis monosporus</name>
    <dbReference type="NCBI Taxonomy" id="43982"/>
    <lineage>
        <taxon>Eukaryota</taxon>
        <taxon>Fungi</taxon>
        <taxon>Dikarya</taxon>
        <taxon>Ascomycota</taxon>
        <taxon>Saccharomycotina</taxon>
        <taxon>Pichiomycetes</taxon>
        <taxon>Pichiales</taxon>
        <taxon>Pichiaceae</taxon>
        <taxon>Ambrosiozyma</taxon>
    </lineage>
</organism>
<sequence length="72" mass="8007">MVFIGSRNLFEMIHPGQTIFSKHNQHGPNTKLPSVPKISKPPTSSFNFLFTSISISSAMSSTILMIMIKLIK</sequence>
<keyword evidence="1" id="KW-0812">Transmembrane</keyword>
<evidence type="ECO:0000256" key="1">
    <source>
        <dbReference type="SAM" id="Phobius"/>
    </source>
</evidence>
<accession>A0A9W6TCF6</accession>
<keyword evidence="1" id="KW-1133">Transmembrane helix</keyword>
<reference evidence="2" key="1">
    <citation type="submission" date="2023-04" db="EMBL/GenBank/DDBJ databases">
        <title>Ambrosiozyma monospora NBRC 1965.</title>
        <authorList>
            <person name="Ichikawa N."/>
            <person name="Sato H."/>
            <person name="Tonouchi N."/>
        </authorList>
    </citation>
    <scope>NUCLEOTIDE SEQUENCE</scope>
    <source>
        <strain evidence="2">NBRC 1965</strain>
    </source>
</reference>
<protein>
    <submittedName>
        <fullName evidence="2">Unnamed protein product</fullName>
    </submittedName>
</protein>
<dbReference type="Proteomes" id="UP001165063">
    <property type="component" value="Unassembled WGS sequence"/>
</dbReference>
<keyword evidence="3" id="KW-1185">Reference proteome</keyword>
<dbReference type="EMBL" id="BSXU01017186">
    <property type="protein sequence ID" value="GME84213.1"/>
    <property type="molecule type" value="Genomic_DNA"/>
</dbReference>
<dbReference type="AlphaFoldDB" id="A0A9W6TCF6"/>
<name>A0A9W6TCF6_AMBMO</name>
<gene>
    <name evidence="2" type="ORF">Amon01_001015000</name>
</gene>
<evidence type="ECO:0000313" key="3">
    <source>
        <dbReference type="Proteomes" id="UP001165063"/>
    </source>
</evidence>
<comment type="caution">
    <text evidence="2">The sequence shown here is derived from an EMBL/GenBank/DDBJ whole genome shotgun (WGS) entry which is preliminary data.</text>
</comment>
<feature type="transmembrane region" description="Helical" evidence="1">
    <location>
        <begin position="46"/>
        <end position="68"/>
    </location>
</feature>
<keyword evidence="1" id="KW-0472">Membrane</keyword>
<evidence type="ECO:0000313" key="2">
    <source>
        <dbReference type="EMBL" id="GME84213.1"/>
    </source>
</evidence>
<proteinExistence type="predicted"/>